<protein>
    <recommendedName>
        <fullName evidence="3">HEAT repeat domain-containing protein</fullName>
    </recommendedName>
</protein>
<dbReference type="EMBL" id="AMGM01000004">
    <property type="protein sequence ID" value="EKB50873.1"/>
    <property type="molecule type" value="Genomic_DNA"/>
</dbReference>
<comment type="caution">
    <text evidence="1">The sequence shown here is derived from an EMBL/GenBank/DDBJ whole genome shotgun (WGS) entry which is preliminary data.</text>
</comment>
<dbReference type="InterPro" id="IPR016024">
    <property type="entry name" value="ARM-type_fold"/>
</dbReference>
<gene>
    <name evidence="1" type="ORF">B879_00401</name>
</gene>
<accession>K1LKI7</accession>
<dbReference type="SUPFAM" id="SSF48371">
    <property type="entry name" value="ARM repeat"/>
    <property type="match status" value="1"/>
</dbReference>
<dbReference type="Gene3D" id="1.25.10.10">
    <property type="entry name" value="Leucine-rich Repeat Variant"/>
    <property type="match status" value="1"/>
</dbReference>
<dbReference type="InterPro" id="IPR011989">
    <property type="entry name" value="ARM-like"/>
</dbReference>
<dbReference type="RefSeq" id="WP_009183450.1">
    <property type="nucleotide sequence ID" value="NZ_AMGM01000004.1"/>
</dbReference>
<organism evidence="1 2">
    <name type="scientific">Cecembia lonarensis (strain CCUG 58316 / KCTC 22772 / LW9)</name>
    <dbReference type="NCBI Taxonomy" id="1225176"/>
    <lineage>
        <taxon>Bacteria</taxon>
        <taxon>Pseudomonadati</taxon>
        <taxon>Bacteroidota</taxon>
        <taxon>Cytophagia</taxon>
        <taxon>Cytophagales</taxon>
        <taxon>Cyclobacteriaceae</taxon>
        <taxon>Cecembia</taxon>
    </lineage>
</organism>
<evidence type="ECO:0008006" key="3">
    <source>
        <dbReference type="Google" id="ProtNLM"/>
    </source>
</evidence>
<evidence type="ECO:0000313" key="2">
    <source>
        <dbReference type="Proteomes" id="UP000004478"/>
    </source>
</evidence>
<name>K1LKI7_CECL9</name>
<dbReference type="Proteomes" id="UP000004478">
    <property type="component" value="Unassembled WGS sequence"/>
</dbReference>
<dbReference type="OrthoDB" id="822648at2"/>
<proteinExistence type="predicted"/>
<reference evidence="1 2" key="1">
    <citation type="journal article" date="2012" name="J. Bacteriol.">
        <title>Draft Genome Sequence of Cecembia lonarensis Strain LW9T, Isolated from Lonar Lake, a Haloalkaline Lake in India.</title>
        <authorList>
            <person name="Shivaji S."/>
            <person name="Ara S."/>
            <person name="Singh A."/>
            <person name="Pinnaka A.K."/>
        </authorList>
    </citation>
    <scope>NUCLEOTIDE SEQUENCE [LARGE SCALE GENOMIC DNA]</scope>
    <source>
        <strain evidence="1 2">LW9</strain>
    </source>
</reference>
<dbReference type="AlphaFoldDB" id="K1LKI7"/>
<sequence length="175" mass="20148">MGQEIDHLLEKMCDKNEAEAYLFADKLAKINSEEVVLKLIGILKGDDIENAYLAARALGQMESKHNALNTLLEVIHDKKNQHNNGGLVEMLGNFDLSYKFVDLFRIYLFGNFKSSILAKNYLDTVEFEISPRVLKKVEKHWNHYCHNVSQEAADYQVKYSEAQEIIQELKQILAE</sequence>
<keyword evidence="2" id="KW-1185">Reference proteome</keyword>
<evidence type="ECO:0000313" key="1">
    <source>
        <dbReference type="EMBL" id="EKB50873.1"/>
    </source>
</evidence>